<evidence type="ECO:0000256" key="1">
    <source>
        <dbReference type="SAM" id="Phobius"/>
    </source>
</evidence>
<dbReference type="GeneID" id="113146904"/>
<keyword evidence="1" id="KW-1133">Transmembrane helix</keyword>
<feature type="transmembrane region" description="Helical" evidence="1">
    <location>
        <begin position="12"/>
        <end position="30"/>
    </location>
</feature>
<gene>
    <name evidence="3" type="primary">LOC113146904</name>
</gene>
<keyword evidence="1" id="KW-0472">Membrane</keyword>
<dbReference type="Proteomes" id="UP000515125">
    <property type="component" value="Unplaced"/>
</dbReference>
<organism evidence="2 3">
    <name type="scientific">Cyclospora cayetanensis</name>
    <dbReference type="NCBI Taxonomy" id="88456"/>
    <lineage>
        <taxon>Eukaryota</taxon>
        <taxon>Sar</taxon>
        <taxon>Alveolata</taxon>
        <taxon>Apicomplexa</taxon>
        <taxon>Conoidasida</taxon>
        <taxon>Coccidia</taxon>
        <taxon>Eucoccidiorida</taxon>
        <taxon>Eimeriorina</taxon>
        <taxon>Eimeriidae</taxon>
        <taxon>Cyclospora</taxon>
    </lineage>
</organism>
<dbReference type="AlphaFoldDB" id="A0A6P6RUA7"/>
<dbReference type="OrthoDB" id="382784at2759"/>
<reference evidence="3" key="1">
    <citation type="submission" date="2025-08" db="UniProtKB">
        <authorList>
            <consortium name="RefSeq"/>
        </authorList>
    </citation>
    <scope>IDENTIFICATION</scope>
</reference>
<keyword evidence="1" id="KW-0812">Transmembrane</keyword>
<evidence type="ECO:0000313" key="3">
    <source>
        <dbReference type="RefSeq" id="XP_026191413.1"/>
    </source>
</evidence>
<evidence type="ECO:0000313" key="2">
    <source>
        <dbReference type="Proteomes" id="UP000515125"/>
    </source>
</evidence>
<protein>
    <submittedName>
        <fullName evidence="3">Uncharacterized protein LOC113146904</fullName>
    </submittedName>
</protein>
<name>A0A6P6RUA7_9EIME</name>
<sequence>MSYGSGTAVMPIFRRTMIGACSLIAVYVTIDLAGKPLYAYTTTKLANMSKEGAAPASGGAPAHGGH</sequence>
<keyword evidence="2" id="KW-1185">Reference proteome</keyword>
<dbReference type="RefSeq" id="XP_026191413.1">
    <property type="nucleotide sequence ID" value="XM_026335628.1"/>
</dbReference>
<accession>A0A6P6RUA7</accession>
<proteinExistence type="predicted"/>